<dbReference type="InterPro" id="IPR009875">
    <property type="entry name" value="PilZ_domain"/>
</dbReference>
<accession>A0ABX7FKR2</accession>
<dbReference type="NCBIfam" id="TIGR00254">
    <property type="entry name" value="GGDEF"/>
    <property type="match status" value="1"/>
</dbReference>
<dbReference type="PROSITE" id="PS50112">
    <property type="entry name" value="PAS"/>
    <property type="match status" value="1"/>
</dbReference>
<dbReference type="Pfam" id="PF07238">
    <property type="entry name" value="PilZ"/>
    <property type="match status" value="1"/>
</dbReference>
<dbReference type="Pfam" id="PF08448">
    <property type="entry name" value="PAS_4"/>
    <property type="match status" value="1"/>
</dbReference>
<evidence type="ECO:0000259" key="1">
    <source>
        <dbReference type="PROSITE" id="PS50112"/>
    </source>
</evidence>
<dbReference type="InterPro" id="IPR001633">
    <property type="entry name" value="EAL_dom"/>
</dbReference>
<dbReference type="EMBL" id="CP069127">
    <property type="protein sequence ID" value="QRG66808.1"/>
    <property type="molecule type" value="Genomic_DNA"/>
</dbReference>
<dbReference type="Proteomes" id="UP000596248">
    <property type="component" value="Chromosome"/>
</dbReference>
<dbReference type="InterPro" id="IPR035919">
    <property type="entry name" value="EAL_sf"/>
</dbReference>
<dbReference type="InterPro" id="IPR000014">
    <property type="entry name" value="PAS"/>
</dbReference>
<proteinExistence type="predicted"/>
<evidence type="ECO:0000313" key="5">
    <source>
        <dbReference type="Proteomes" id="UP000596248"/>
    </source>
</evidence>
<evidence type="ECO:0000259" key="3">
    <source>
        <dbReference type="PROSITE" id="PS50887"/>
    </source>
</evidence>
<dbReference type="PANTHER" id="PTHR44757:SF2">
    <property type="entry name" value="BIOFILM ARCHITECTURE MAINTENANCE PROTEIN MBAA"/>
    <property type="match status" value="1"/>
</dbReference>
<dbReference type="SMART" id="SM00267">
    <property type="entry name" value="GGDEF"/>
    <property type="match status" value="1"/>
</dbReference>
<name>A0ABX7FKR2_BRECH</name>
<dbReference type="Gene3D" id="3.30.450.20">
    <property type="entry name" value="PAS domain"/>
    <property type="match status" value="1"/>
</dbReference>
<protein>
    <submittedName>
        <fullName evidence="4">EAL domain-containing protein</fullName>
    </submittedName>
</protein>
<keyword evidence="5" id="KW-1185">Reference proteome</keyword>
<dbReference type="InterPro" id="IPR000160">
    <property type="entry name" value="GGDEF_dom"/>
</dbReference>
<dbReference type="PANTHER" id="PTHR44757">
    <property type="entry name" value="DIGUANYLATE CYCLASE DGCP"/>
    <property type="match status" value="1"/>
</dbReference>
<dbReference type="Gene3D" id="3.30.70.270">
    <property type="match status" value="1"/>
</dbReference>
<dbReference type="Pfam" id="PF00563">
    <property type="entry name" value="EAL"/>
    <property type="match status" value="1"/>
</dbReference>
<evidence type="ECO:0000313" key="4">
    <source>
        <dbReference type="EMBL" id="QRG66808.1"/>
    </source>
</evidence>
<feature type="domain" description="EAL" evidence="2">
    <location>
        <begin position="310"/>
        <end position="564"/>
    </location>
</feature>
<dbReference type="InterPro" id="IPR035965">
    <property type="entry name" value="PAS-like_dom_sf"/>
</dbReference>
<dbReference type="InterPro" id="IPR013656">
    <property type="entry name" value="PAS_4"/>
</dbReference>
<dbReference type="InterPro" id="IPR043128">
    <property type="entry name" value="Rev_trsase/Diguanyl_cyclase"/>
</dbReference>
<dbReference type="CDD" id="cd01949">
    <property type="entry name" value="GGDEF"/>
    <property type="match status" value="1"/>
</dbReference>
<dbReference type="PROSITE" id="PS50883">
    <property type="entry name" value="EAL"/>
    <property type="match status" value="1"/>
</dbReference>
<reference evidence="4 5" key="1">
    <citation type="submission" date="2021-01" db="EMBL/GenBank/DDBJ databases">
        <title>Identification of strong promoters based on the transcriptome of Brevibacillus choshinensis.</title>
        <authorList>
            <person name="Yao D."/>
            <person name="Zhang K."/>
            <person name="Wu J."/>
        </authorList>
    </citation>
    <scope>NUCLEOTIDE SEQUENCE [LARGE SCALE GENOMIC DNA]</scope>
    <source>
        <strain evidence="4 5">HPD31-SP3</strain>
    </source>
</reference>
<gene>
    <name evidence="4" type="ORF">JNE38_25545</name>
</gene>
<feature type="domain" description="PAS" evidence="1">
    <location>
        <begin position="25"/>
        <end position="88"/>
    </location>
</feature>
<dbReference type="SUPFAM" id="SSF141868">
    <property type="entry name" value="EAL domain-like"/>
    <property type="match status" value="1"/>
</dbReference>
<dbReference type="InterPro" id="IPR052155">
    <property type="entry name" value="Biofilm_reg_signaling"/>
</dbReference>
<dbReference type="InterPro" id="IPR029787">
    <property type="entry name" value="Nucleotide_cyclase"/>
</dbReference>
<organism evidence="4 5">
    <name type="scientific">Brevibacillus choshinensis</name>
    <dbReference type="NCBI Taxonomy" id="54911"/>
    <lineage>
        <taxon>Bacteria</taxon>
        <taxon>Bacillati</taxon>
        <taxon>Bacillota</taxon>
        <taxon>Bacilli</taxon>
        <taxon>Bacillales</taxon>
        <taxon>Paenibacillaceae</taxon>
        <taxon>Brevibacillus</taxon>
    </lineage>
</organism>
<dbReference type="CDD" id="cd01948">
    <property type="entry name" value="EAL"/>
    <property type="match status" value="1"/>
</dbReference>
<dbReference type="SMART" id="SM00052">
    <property type="entry name" value="EAL"/>
    <property type="match status" value="1"/>
</dbReference>
<dbReference type="SMART" id="SM00091">
    <property type="entry name" value="PAS"/>
    <property type="match status" value="1"/>
</dbReference>
<dbReference type="SUPFAM" id="SSF55073">
    <property type="entry name" value="Nucleotide cyclase"/>
    <property type="match status" value="1"/>
</dbReference>
<dbReference type="CDD" id="cd00130">
    <property type="entry name" value="PAS"/>
    <property type="match status" value="1"/>
</dbReference>
<feature type="domain" description="GGDEF" evidence="3">
    <location>
        <begin position="166"/>
        <end position="301"/>
    </location>
</feature>
<sequence length="722" mass="83577">MSGSQKLDESEADWHGVHLPPAESILDNITNGFFILDKHWRIIYTNGQMARYVDKELHQLIGNILWEVLPEAIHTKFYYYYHKAMEEQVSVFFEDYYEPTKEWLEVRVIPSSEGLIGYAFNITERKKHEELIKQMAFQDYVTGLPNRRSFEVALEQRIVQSREQGASFALFYMDMDRFKNVNDAFGHSSGDQLIKEFSSRLVECVKDNGTIARLGGDEFGVVMRIPFERMEEAEWMAKLIIRSVEEWPFKIREFEIFMTTSIGISFYPQHGEDAATLLKNSDVSLYRSKEKGRNTYTIYHSVMDINGYKRFSLEKGLRKAIDENELELHYQPRVDAKSGAVLGAESLIRWNHPEWGLLSPVDFIPLAEERGLILPLTKWVIRRACHQIQAWQERGMPCVPLSVNVSAKLFLLKDFLVHVNQILKETRIKGEWVEIEITETSILDNQKLVESTIAELKEIGIKVSLDDFGTGYSSLAYLTQFKVDTIKIDRHFIRNVTTHTSSATVIKSVIHLAHGLGMRVVAEGVETVEQLTFLKQQRCDEIQGYIFSKPVPVTAFNQLLSKERLTPHRIHDPSEFENRRKQLRVPLLYPLRSQMTIIKMKDREIHLEKTEVLLEDLSAGGLRFLSHVNLTVNADIIFQFETEILGGILNVSGYIVWKQELENDIYQYGLEFTINDMEQDRFISQLKLLAYEMKMNPLALQESFVMEDKVKYLGNLAESVVS</sequence>
<dbReference type="PROSITE" id="PS50887">
    <property type="entry name" value="GGDEF"/>
    <property type="match status" value="1"/>
</dbReference>
<evidence type="ECO:0000259" key="2">
    <source>
        <dbReference type="PROSITE" id="PS50883"/>
    </source>
</evidence>
<dbReference type="SUPFAM" id="SSF55785">
    <property type="entry name" value="PYP-like sensor domain (PAS domain)"/>
    <property type="match status" value="1"/>
</dbReference>
<dbReference type="Gene3D" id="3.20.20.450">
    <property type="entry name" value="EAL domain"/>
    <property type="match status" value="1"/>
</dbReference>
<dbReference type="RefSeq" id="WP_203353873.1">
    <property type="nucleotide sequence ID" value="NZ_CP069127.1"/>
</dbReference>
<dbReference type="Pfam" id="PF00990">
    <property type="entry name" value="GGDEF"/>
    <property type="match status" value="1"/>
</dbReference>